<reference evidence="4 5" key="1">
    <citation type="submission" date="2021-05" db="EMBL/GenBank/DDBJ databases">
        <title>Culturable bacteria isolated from Daya Bay.</title>
        <authorList>
            <person name="Zheng W."/>
            <person name="Yu S."/>
            <person name="Huang Y."/>
        </authorList>
    </citation>
    <scope>NUCLEOTIDE SEQUENCE [LARGE SCALE GENOMIC DNA]</scope>
    <source>
        <strain evidence="4 5">DP4N28-5</strain>
    </source>
</reference>
<dbReference type="NCBIfam" id="TIGR00010">
    <property type="entry name" value="YchF/TatD family DNA exonuclease"/>
    <property type="match status" value="1"/>
</dbReference>
<dbReference type="InterPro" id="IPR015991">
    <property type="entry name" value="TatD/YcfH-like"/>
</dbReference>
<gene>
    <name evidence="4" type="ORF">KJP28_07695</name>
</gene>
<dbReference type="InterPro" id="IPR001130">
    <property type="entry name" value="TatD-like"/>
</dbReference>
<proteinExistence type="inferred from homology"/>
<evidence type="ECO:0000256" key="1">
    <source>
        <dbReference type="ARBA" id="ARBA00009275"/>
    </source>
</evidence>
<dbReference type="PANTHER" id="PTHR46124">
    <property type="entry name" value="D-AMINOACYL-TRNA DEACYLASE"/>
    <property type="match status" value="1"/>
</dbReference>
<keyword evidence="3 4" id="KW-0378">Hydrolase</keyword>
<name>A0ABS6T0P9_9RHOB</name>
<comment type="similarity">
    <text evidence="1">Belongs to the metallo-dependent hydrolases superfamily. TatD-type hydrolase family.</text>
</comment>
<dbReference type="PANTHER" id="PTHR46124:SF2">
    <property type="entry name" value="D-AMINOACYL-TRNA DEACYLASE"/>
    <property type="match status" value="1"/>
</dbReference>
<evidence type="ECO:0000256" key="3">
    <source>
        <dbReference type="ARBA" id="ARBA00022801"/>
    </source>
</evidence>
<evidence type="ECO:0000256" key="2">
    <source>
        <dbReference type="ARBA" id="ARBA00022723"/>
    </source>
</evidence>
<dbReference type="Proteomes" id="UP000756530">
    <property type="component" value="Unassembled WGS sequence"/>
</dbReference>
<evidence type="ECO:0000313" key="4">
    <source>
        <dbReference type="EMBL" id="MBV7378808.1"/>
    </source>
</evidence>
<keyword evidence="5" id="KW-1185">Reference proteome</keyword>
<dbReference type="CDD" id="cd01310">
    <property type="entry name" value="TatD_DNAse"/>
    <property type="match status" value="1"/>
</dbReference>
<evidence type="ECO:0000313" key="5">
    <source>
        <dbReference type="Proteomes" id="UP000756530"/>
    </source>
</evidence>
<organism evidence="4 5">
    <name type="scientific">Maritimibacter dapengensis</name>
    <dbReference type="NCBI Taxonomy" id="2836868"/>
    <lineage>
        <taxon>Bacteria</taxon>
        <taxon>Pseudomonadati</taxon>
        <taxon>Pseudomonadota</taxon>
        <taxon>Alphaproteobacteria</taxon>
        <taxon>Rhodobacterales</taxon>
        <taxon>Roseobacteraceae</taxon>
        <taxon>Maritimibacter</taxon>
    </lineage>
</organism>
<accession>A0ABS6T0P9</accession>
<dbReference type="PIRSF" id="PIRSF005902">
    <property type="entry name" value="DNase_TatD"/>
    <property type="match status" value="1"/>
</dbReference>
<sequence length="268" mass="29352">MTEIPQITDSHCHLDFPDFEGQLDEIVANARDAGVSRMVSIATKLKNVPQVRQIAETYDNIFFAAATHPMSVADEPMATVEELVALAEHPKLVGIGESGLDYHYTAESAAAQQESLRIHIAAARETGLPLIIHARDADEDMARILSEEHANGAYTCVMHCFSSGRALAEAALGLGFYLSMSGIAAFPRSSDLREIFADAPVDRILVETDSPYLAPPPHRGKRNEPAYTAHTARVGAELFGMDYADFARQTQENFDRLFWKAAQYEAAA</sequence>
<keyword evidence="2" id="KW-0479">Metal-binding</keyword>
<protein>
    <submittedName>
        <fullName evidence="4">TatD family hydrolase</fullName>
    </submittedName>
</protein>
<comment type="caution">
    <text evidence="4">The sequence shown here is derived from an EMBL/GenBank/DDBJ whole genome shotgun (WGS) entry which is preliminary data.</text>
</comment>
<dbReference type="GO" id="GO:0016787">
    <property type="term" value="F:hydrolase activity"/>
    <property type="evidence" value="ECO:0007669"/>
    <property type="project" value="UniProtKB-KW"/>
</dbReference>
<dbReference type="EMBL" id="JAHUZE010000002">
    <property type="protein sequence ID" value="MBV7378808.1"/>
    <property type="molecule type" value="Genomic_DNA"/>
</dbReference>
<dbReference type="Pfam" id="PF01026">
    <property type="entry name" value="TatD_DNase"/>
    <property type="match status" value="1"/>
</dbReference>
<dbReference type="PROSITE" id="PS01090">
    <property type="entry name" value="TATD_2"/>
    <property type="match status" value="1"/>
</dbReference>
<dbReference type="InterPro" id="IPR018228">
    <property type="entry name" value="DNase_TatD-rel_CS"/>
</dbReference>
<dbReference type="RefSeq" id="WP_218391984.1">
    <property type="nucleotide sequence ID" value="NZ_JAHUZE010000002.1"/>
</dbReference>